<dbReference type="PANTHER" id="PTHR43179">
    <property type="entry name" value="RHAMNOSYLTRANSFERASE WBBL"/>
    <property type="match status" value="1"/>
</dbReference>
<dbReference type="Pfam" id="PF00535">
    <property type="entry name" value="Glycos_transf_2"/>
    <property type="match status" value="1"/>
</dbReference>
<name>A0ABU0RCB4_9MICO</name>
<evidence type="ECO:0000313" key="3">
    <source>
        <dbReference type="Proteomes" id="UP001239083"/>
    </source>
</evidence>
<gene>
    <name evidence="2" type="ORF">QFZ26_002957</name>
</gene>
<dbReference type="Proteomes" id="UP001239083">
    <property type="component" value="Unassembled WGS sequence"/>
</dbReference>
<dbReference type="CDD" id="cd04186">
    <property type="entry name" value="GT_2_like_c"/>
    <property type="match status" value="1"/>
</dbReference>
<accession>A0ABU0RCB4</accession>
<dbReference type="EMBL" id="JAUSYY010000001">
    <property type="protein sequence ID" value="MDQ0895402.1"/>
    <property type="molecule type" value="Genomic_DNA"/>
</dbReference>
<dbReference type="GO" id="GO:0102096">
    <property type="term" value="F:decaprenyl-N-acetyl-alpha-D-glucosaminyl-pyrophosphate:dTDP-alpha-L-rhamnose rhamnosyltransferase activity"/>
    <property type="evidence" value="ECO:0007669"/>
    <property type="project" value="UniProtKB-EC"/>
</dbReference>
<organism evidence="2 3">
    <name type="scientific">Agromyces ramosus</name>
    <dbReference type="NCBI Taxonomy" id="33879"/>
    <lineage>
        <taxon>Bacteria</taxon>
        <taxon>Bacillati</taxon>
        <taxon>Actinomycetota</taxon>
        <taxon>Actinomycetes</taxon>
        <taxon>Micrococcales</taxon>
        <taxon>Microbacteriaceae</taxon>
        <taxon>Agromyces</taxon>
    </lineage>
</organism>
<keyword evidence="2" id="KW-0808">Transferase</keyword>
<dbReference type="InterPro" id="IPR029044">
    <property type="entry name" value="Nucleotide-diphossugar_trans"/>
</dbReference>
<dbReference type="SUPFAM" id="SSF53448">
    <property type="entry name" value="Nucleotide-diphospho-sugar transferases"/>
    <property type="match status" value="1"/>
</dbReference>
<reference evidence="2 3" key="1">
    <citation type="submission" date="2023-07" db="EMBL/GenBank/DDBJ databases">
        <title>Comparative genomics of wheat-associated soil bacteria to identify genetic determinants of phenazine resistance.</title>
        <authorList>
            <person name="Mouncey N."/>
        </authorList>
    </citation>
    <scope>NUCLEOTIDE SEQUENCE [LARGE SCALE GENOMIC DNA]</scope>
    <source>
        <strain evidence="2 3">V3I3</strain>
    </source>
</reference>
<dbReference type="InterPro" id="IPR001173">
    <property type="entry name" value="Glyco_trans_2-like"/>
</dbReference>
<feature type="domain" description="Glycosyltransferase 2-like" evidence="1">
    <location>
        <begin position="13"/>
        <end position="134"/>
    </location>
</feature>
<keyword evidence="2" id="KW-0328">Glycosyltransferase</keyword>
<dbReference type="RefSeq" id="WP_307043449.1">
    <property type="nucleotide sequence ID" value="NZ_JAUSYY010000001.1"/>
</dbReference>
<dbReference type="EC" id="2.4.1.289" evidence="2"/>
<evidence type="ECO:0000313" key="2">
    <source>
        <dbReference type="EMBL" id="MDQ0895402.1"/>
    </source>
</evidence>
<sequence>MTSNPPKNESRVSVLVVLYNSSAVLEQLLASIPAASRDTATDVVVIDNASSDRAESHRIAEQYGASFVQLEANLGYGGGVNAGFAALDDPGDLLLICNADLEFRPGAIDALAEYATTHPAVGSVGPAILNKDGSVYPSARRSPSLRVGVGHALLGDIAPNNRWSQRYRDEATLSAPRQADWLSGACLLVPTVRFKELGGFDDGYFMYFEDVDLGDRLRAAGSRNVFLPAAQVIHIGAHSTESVSGRMLAVHHRSAYRYLSRRYRGVWFAPVRLALRIGLAVRLRATIARTERRAPHSGGSTTSG</sequence>
<dbReference type="PANTHER" id="PTHR43179:SF7">
    <property type="entry name" value="RHAMNOSYLTRANSFERASE WBBL"/>
    <property type="match status" value="1"/>
</dbReference>
<dbReference type="Gene3D" id="3.90.550.10">
    <property type="entry name" value="Spore Coat Polysaccharide Biosynthesis Protein SpsA, Chain A"/>
    <property type="match status" value="1"/>
</dbReference>
<proteinExistence type="predicted"/>
<protein>
    <submittedName>
        <fullName evidence="2">N-acetylglucosaminyl-diphospho-decaprenol L-rhamnosyltransferase</fullName>
        <ecNumber evidence="2">2.4.1.289</ecNumber>
    </submittedName>
</protein>
<keyword evidence="3" id="KW-1185">Reference proteome</keyword>
<comment type="caution">
    <text evidence="2">The sequence shown here is derived from an EMBL/GenBank/DDBJ whole genome shotgun (WGS) entry which is preliminary data.</text>
</comment>
<evidence type="ECO:0000259" key="1">
    <source>
        <dbReference type="Pfam" id="PF00535"/>
    </source>
</evidence>